<proteinExistence type="predicted"/>
<gene>
    <name evidence="6" type="ORF">GPA10_16020</name>
</gene>
<dbReference type="CDD" id="cd07377">
    <property type="entry name" value="WHTH_GntR"/>
    <property type="match status" value="1"/>
</dbReference>
<evidence type="ECO:0000256" key="2">
    <source>
        <dbReference type="ARBA" id="ARBA00023125"/>
    </source>
</evidence>
<reference evidence="6 7" key="1">
    <citation type="submission" date="2019-11" db="EMBL/GenBank/DDBJ databases">
        <title>Streptomyces typhae sp. nov., a novel endophytic actinomycete isolated from the root of cattail pollen (Typha angustifolia L.).</title>
        <authorList>
            <person name="Peng C."/>
        </authorList>
    </citation>
    <scope>NUCLEOTIDE SEQUENCE [LARGE SCALE GENOMIC DNA]</scope>
    <source>
        <strain evidence="7">p1417</strain>
    </source>
</reference>
<evidence type="ECO:0000259" key="5">
    <source>
        <dbReference type="PROSITE" id="PS50949"/>
    </source>
</evidence>
<dbReference type="InterPro" id="IPR000524">
    <property type="entry name" value="Tscrpt_reg_HTH_GntR"/>
</dbReference>
<evidence type="ECO:0000256" key="3">
    <source>
        <dbReference type="ARBA" id="ARBA00023163"/>
    </source>
</evidence>
<evidence type="ECO:0000256" key="4">
    <source>
        <dbReference type="SAM" id="MobiDB-lite"/>
    </source>
</evidence>
<dbReference type="GO" id="GO:0003700">
    <property type="term" value="F:DNA-binding transcription factor activity"/>
    <property type="evidence" value="ECO:0007669"/>
    <property type="project" value="InterPro"/>
</dbReference>
<name>A0A6L6WWZ9_9ACTN</name>
<keyword evidence="1" id="KW-0805">Transcription regulation</keyword>
<dbReference type="PANTHER" id="PTHR38445">
    <property type="entry name" value="HTH-TYPE TRANSCRIPTIONAL REPRESSOR YTRA"/>
    <property type="match status" value="1"/>
</dbReference>
<organism evidence="6 7">
    <name type="scientific">Streptomyces typhae</name>
    <dbReference type="NCBI Taxonomy" id="2681492"/>
    <lineage>
        <taxon>Bacteria</taxon>
        <taxon>Bacillati</taxon>
        <taxon>Actinomycetota</taxon>
        <taxon>Actinomycetes</taxon>
        <taxon>Kitasatosporales</taxon>
        <taxon>Streptomycetaceae</taxon>
        <taxon>Streptomyces</taxon>
    </lineage>
</organism>
<dbReference type="SUPFAM" id="SSF46785">
    <property type="entry name" value="Winged helix' DNA-binding domain"/>
    <property type="match status" value="1"/>
</dbReference>
<evidence type="ECO:0000313" key="6">
    <source>
        <dbReference type="EMBL" id="MVO86224.1"/>
    </source>
</evidence>
<feature type="region of interest" description="Disordered" evidence="4">
    <location>
        <begin position="116"/>
        <end position="141"/>
    </location>
</feature>
<evidence type="ECO:0000313" key="7">
    <source>
        <dbReference type="Proteomes" id="UP000483802"/>
    </source>
</evidence>
<sequence>MLIRIDPSSAQPLAEQVAASVRRALGEGTLRIGDKLPSAREAARLLGVNMHTVLRGYQALKAEGLIDLRAGRGAVVVAAPRRAGLWTMTCQLVTEARRAGMSDEEVVALVGSALAGSPGSGSAADAQGSAADASSGPAADA</sequence>
<dbReference type="RefSeq" id="WP_157166126.1">
    <property type="nucleotide sequence ID" value="NZ_WPNZ01000008.1"/>
</dbReference>
<accession>A0A6L6WWZ9</accession>
<dbReference type="Gene3D" id="1.10.10.10">
    <property type="entry name" value="Winged helix-like DNA-binding domain superfamily/Winged helix DNA-binding domain"/>
    <property type="match status" value="1"/>
</dbReference>
<dbReference type="AlphaFoldDB" id="A0A6L6WWZ9"/>
<dbReference type="InterPro" id="IPR036388">
    <property type="entry name" value="WH-like_DNA-bd_sf"/>
</dbReference>
<dbReference type="PANTHER" id="PTHR38445:SF7">
    <property type="entry name" value="GNTR-FAMILY TRANSCRIPTIONAL REGULATOR"/>
    <property type="match status" value="1"/>
</dbReference>
<dbReference type="EMBL" id="WPNZ01000008">
    <property type="protein sequence ID" value="MVO86224.1"/>
    <property type="molecule type" value="Genomic_DNA"/>
</dbReference>
<dbReference type="GO" id="GO:0003677">
    <property type="term" value="F:DNA binding"/>
    <property type="evidence" value="ECO:0007669"/>
    <property type="project" value="UniProtKB-KW"/>
</dbReference>
<keyword evidence="7" id="KW-1185">Reference proteome</keyword>
<evidence type="ECO:0000256" key="1">
    <source>
        <dbReference type="ARBA" id="ARBA00023015"/>
    </source>
</evidence>
<feature type="domain" description="HTH gntR-type" evidence="5">
    <location>
        <begin position="11"/>
        <end position="79"/>
    </location>
</feature>
<dbReference type="SMART" id="SM00345">
    <property type="entry name" value="HTH_GNTR"/>
    <property type="match status" value="1"/>
</dbReference>
<dbReference type="Pfam" id="PF00392">
    <property type="entry name" value="GntR"/>
    <property type="match status" value="1"/>
</dbReference>
<keyword evidence="3" id="KW-0804">Transcription</keyword>
<dbReference type="PROSITE" id="PS50949">
    <property type="entry name" value="HTH_GNTR"/>
    <property type="match status" value="1"/>
</dbReference>
<dbReference type="InterPro" id="IPR036390">
    <property type="entry name" value="WH_DNA-bd_sf"/>
</dbReference>
<comment type="caution">
    <text evidence="6">The sequence shown here is derived from an EMBL/GenBank/DDBJ whole genome shotgun (WGS) entry which is preliminary data.</text>
</comment>
<protein>
    <submittedName>
        <fullName evidence="6">GntR family transcriptional regulator</fullName>
    </submittedName>
</protein>
<dbReference type="Proteomes" id="UP000483802">
    <property type="component" value="Unassembled WGS sequence"/>
</dbReference>
<keyword evidence="2" id="KW-0238">DNA-binding</keyword>